<feature type="compositionally biased region" description="Polar residues" evidence="1">
    <location>
        <begin position="37"/>
        <end position="56"/>
    </location>
</feature>
<dbReference type="EMBL" id="LTAN01000010">
    <property type="protein sequence ID" value="OBR02553.1"/>
    <property type="molecule type" value="Genomic_DNA"/>
</dbReference>
<protein>
    <submittedName>
        <fullName evidence="2">Uncharacterized protein</fullName>
    </submittedName>
</protein>
<evidence type="ECO:0000313" key="3">
    <source>
        <dbReference type="Proteomes" id="UP000092177"/>
    </source>
</evidence>
<organism evidence="2 3">
    <name type="scientific">Colletotrichum higginsianum (strain IMI 349063)</name>
    <name type="common">Crucifer anthracnose fungus</name>
    <dbReference type="NCBI Taxonomy" id="759273"/>
    <lineage>
        <taxon>Eukaryota</taxon>
        <taxon>Fungi</taxon>
        <taxon>Dikarya</taxon>
        <taxon>Ascomycota</taxon>
        <taxon>Pezizomycotina</taxon>
        <taxon>Sordariomycetes</taxon>
        <taxon>Hypocreomycetidae</taxon>
        <taxon>Glomerellales</taxon>
        <taxon>Glomerellaceae</taxon>
        <taxon>Colletotrichum</taxon>
        <taxon>Colletotrichum destructivum species complex</taxon>
    </lineage>
</organism>
<dbReference type="Proteomes" id="UP000092177">
    <property type="component" value="Chromosome 10"/>
</dbReference>
<dbReference type="GeneID" id="28872860"/>
<reference evidence="3" key="1">
    <citation type="journal article" date="2017" name="BMC Genomics">
        <title>Gapless genome assembly of Colletotrichum higginsianum reveals chromosome structure and association of transposable elements with secondary metabolite gene clusters.</title>
        <authorList>
            <person name="Dallery J.-F."/>
            <person name="Lapalu N."/>
            <person name="Zampounis A."/>
            <person name="Pigne S."/>
            <person name="Luyten I."/>
            <person name="Amselem J."/>
            <person name="Wittenberg A.H.J."/>
            <person name="Zhou S."/>
            <person name="de Queiroz M.V."/>
            <person name="Robin G.P."/>
            <person name="Auger A."/>
            <person name="Hainaut M."/>
            <person name="Henrissat B."/>
            <person name="Kim K.-T."/>
            <person name="Lee Y.-H."/>
            <person name="Lespinet O."/>
            <person name="Schwartz D.C."/>
            <person name="Thon M.R."/>
            <person name="O'Connell R.J."/>
        </authorList>
    </citation>
    <scope>NUCLEOTIDE SEQUENCE [LARGE SCALE GENOMIC DNA]</scope>
    <source>
        <strain evidence="3">IMI 349063</strain>
    </source>
</reference>
<keyword evidence="3" id="KW-1185">Reference proteome</keyword>
<accession>A0A1B7XRZ8</accession>
<proteinExistence type="predicted"/>
<evidence type="ECO:0000256" key="1">
    <source>
        <dbReference type="SAM" id="MobiDB-lite"/>
    </source>
</evidence>
<dbReference type="AlphaFoldDB" id="A0A1B7XRZ8"/>
<name>A0A1B7XRZ8_COLHI</name>
<dbReference type="RefSeq" id="XP_018151071.1">
    <property type="nucleotide sequence ID" value="XM_018308753.1"/>
</dbReference>
<sequence length="75" mass="8128">MADKRKTIRYELPADDASYYHLAPSSPNTIRRAASTGDLTGQTLQHEQLSSAGNDSPSPPLSELWGDDTKILGNV</sequence>
<dbReference type="VEuPathDB" id="FungiDB:CH63R_13779"/>
<gene>
    <name evidence="2" type="ORF">CH63R_13779</name>
</gene>
<dbReference type="KEGG" id="chig:CH63R_13779"/>
<evidence type="ECO:0000313" key="2">
    <source>
        <dbReference type="EMBL" id="OBR02553.1"/>
    </source>
</evidence>
<feature type="region of interest" description="Disordered" evidence="1">
    <location>
        <begin position="28"/>
        <end position="75"/>
    </location>
</feature>
<comment type="caution">
    <text evidence="2">The sequence shown here is derived from an EMBL/GenBank/DDBJ whole genome shotgun (WGS) entry which is preliminary data.</text>
</comment>